<feature type="domain" description="BPTI/Kunitz inhibitor" evidence="2">
    <location>
        <begin position="126"/>
        <end position="176"/>
    </location>
</feature>
<dbReference type="InterPro" id="IPR006150">
    <property type="entry name" value="Cys_repeat_1"/>
</dbReference>
<feature type="domain" description="BPTI/Kunitz inhibitor" evidence="2">
    <location>
        <begin position="927"/>
        <end position="977"/>
    </location>
</feature>
<dbReference type="Proteomes" id="UP001175271">
    <property type="component" value="Unassembled WGS sequence"/>
</dbReference>
<dbReference type="InterPro" id="IPR028150">
    <property type="entry name" value="Lustrin_cystein"/>
</dbReference>
<dbReference type="SMART" id="SM00131">
    <property type="entry name" value="KU"/>
    <property type="match status" value="11"/>
</dbReference>
<dbReference type="CDD" id="cd00109">
    <property type="entry name" value="Kunitz-type"/>
    <property type="match status" value="2"/>
</dbReference>
<comment type="caution">
    <text evidence="3">The sequence shown here is derived from an EMBL/GenBank/DDBJ whole genome shotgun (WGS) entry which is preliminary data.</text>
</comment>
<feature type="domain" description="BPTI/Kunitz inhibitor" evidence="2">
    <location>
        <begin position="271"/>
        <end position="321"/>
    </location>
</feature>
<feature type="domain" description="BPTI/Kunitz inhibitor" evidence="2">
    <location>
        <begin position="711"/>
        <end position="761"/>
    </location>
</feature>
<reference evidence="3" key="1">
    <citation type="submission" date="2023-06" db="EMBL/GenBank/DDBJ databases">
        <title>Genomic analysis of the entomopathogenic nematode Steinernema hermaphroditum.</title>
        <authorList>
            <person name="Schwarz E.M."/>
            <person name="Heppert J.K."/>
            <person name="Baniya A."/>
            <person name="Schwartz H.T."/>
            <person name="Tan C.-H."/>
            <person name="Antoshechkin I."/>
            <person name="Sternberg P.W."/>
            <person name="Goodrich-Blair H."/>
            <person name="Dillman A.R."/>
        </authorList>
    </citation>
    <scope>NUCLEOTIDE SEQUENCE</scope>
    <source>
        <strain evidence="3">PS9179</strain>
        <tissue evidence="3">Whole animal</tissue>
    </source>
</reference>
<evidence type="ECO:0000313" key="4">
    <source>
        <dbReference type="Proteomes" id="UP001175271"/>
    </source>
</evidence>
<dbReference type="SMART" id="SM00289">
    <property type="entry name" value="WR1"/>
    <property type="match status" value="7"/>
</dbReference>
<dbReference type="Pfam" id="PF14625">
    <property type="entry name" value="Lustrin_cystein"/>
    <property type="match status" value="7"/>
</dbReference>
<protein>
    <recommendedName>
        <fullName evidence="2">BPTI/Kunitz inhibitor domain-containing protein</fullName>
    </recommendedName>
</protein>
<feature type="domain" description="BPTI/Kunitz inhibitor" evidence="2">
    <location>
        <begin position="1032"/>
        <end position="1082"/>
    </location>
</feature>
<keyword evidence="4" id="KW-1185">Reference proteome</keyword>
<dbReference type="AlphaFoldDB" id="A0AA39LWC4"/>
<dbReference type="Pfam" id="PF00014">
    <property type="entry name" value="Kunitz_BPTI"/>
    <property type="match status" value="11"/>
</dbReference>
<dbReference type="PANTHER" id="PTHR46339:SF1">
    <property type="entry name" value="BPTI_KUNITZ INHIBITOR DOMAIN-CONTAINING PROTEIN"/>
    <property type="match status" value="1"/>
</dbReference>
<feature type="domain" description="BPTI/Kunitz inhibitor" evidence="2">
    <location>
        <begin position="827"/>
        <end position="877"/>
    </location>
</feature>
<dbReference type="SUPFAM" id="SSF57362">
    <property type="entry name" value="BPTI-like"/>
    <property type="match status" value="11"/>
</dbReference>
<dbReference type="CDD" id="cd22593">
    <property type="entry name" value="Kunitz_conkunitzin"/>
    <property type="match status" value="8"/>
</dbReference>
<feature type="region of interest" description="Disordered" evidence="1">
    <location>
        <begin position="1"/>
        <end position="25"/>
    </location>
</feature>
<dbReference type="InterPro" id="IPR036880">
    <property type="entry name" value="Kunitz_BPTI_sf"/>
</dbReference>
<accession>A0AA39LWC4</accession>
<evidence type="ECO:0000259" key="2">
    <source>
        <dbReference type="PROSITE" id="PS50279"/>
    </source>
</evidence>
<dbReference type="InterPro" id="IPR002223">
    <property type="entry name" value="Kunitz_BPTI"/>
</dbReference>
<gene>
    <name evidence="3" type="ORF">QR680_006311</name>
</gene>
<dbReference type="PROSITE" id="PS50279">
    <property type="entry name" value="BPTI_KUNITZ_2"/>
    <property type="match status" value="11"/>
</dbReference>
<dbReference type="InterPro" id="IPR053014">
    <property type="entry name" value="Cuticle_assoc_divergent"/>
</dbReference>
<dbReference type="GO" id="GO:0004867">
    <property type="term" value="F:serine-type endopeptidase inhibitor activity"/>
    <property type="evidence" value="ECO:0007669"/>
    <property type="project" value="InterPro"/>
</dbReference>
<dbReference type="PROSITE" id="PS00280">
    <property type="entry name" value="BPTI_KUNITZ_1"/>
    <property type="match status" value="1"/>
</dbReference>
<feature type="domain" description="BPTI/Kunitz inhibitor" evidence="2">
    <location>
        <begin position="1138"/>
        <end position="1188"/>
    </location>
</feature>
<evidence type="ECO:0000256" key="1">
    <source>
        <dbReference type="SAM" id="MobiDB-lite"/>
    </source>
</evidence>
<name>A0AA39LWC4_9BILA</name>
<feature type="domain" description="BPTI/Kunitz inhibitor" evidence="2">
    <location>
        <begin position="197"/>
        <end position="247"/>
    </location>
</feature>
<evidence type="ECO:0000313" key="3">
    <source>
        <dbReference type="EMBL" id="KAK0412621.1"/>
    </source>
</evidence>
<dbReference type="PANTHER" id="PTHR46339">
    <property type="entry name" value="PROTEIN CBG15282-RELATED"/>
    <property type="match status" value="1"/>
</dbReference>
<feature type="region of interest" description="Disordered" evidence="1">
    <location>
        <begin position="67"/>
        <end position="86"/>
    </location>
</feature>
<organism evidence="3 4">
    <name type="scientific">Steinernema hermaphroditum</name>
    <dbReference type="NCBI Taxonomy" id="289476"/>
    <lineage>
        <taxon>Eukaryota</taxon>
        <taxon>Metazoa</taxon>
        <taxon>Ecdysozoa</taxon>
        <taxon>Nematoda</taxon>
        <taxon>Chromadorea</taxon>
        <taxon>Rhabditida</taxon>
        <taxon>Tylenchina</taxon>
        <taxon>Panagrolaimomorpha</taxon>
        <taxon>Strongyloidoidea</taxon>
        <taxon>Steinernematidae</taxon>
        <taxon>Steinernema</taxon>
    </lineage>
</organism>
<dbReference type="EMBL" id="JAUCMV010000003">
    <property type="protein sequence ID" value="KAK0412621.1"/>
    <property type="molecule type" value="Genomic_DNA"/>
</dbReference>
<sequence length="1233" mass="136437">MTPMPNPSGHSEALGPTAKRRSGSMLSSHRRAFGALLVVTLLVNVAVADDASFIAAMRNLIFGSQQQNETQSPATQPHKALHPGHYSLQPQLSSVENAQLGYPQPPAVFNSYQPSQFVPSVGGSACQLPQQIGTGRYSIPRWYFNPNRMRCELFYWSGCCGNANNFETFQACQQVCEDNTFVLNSPAIAQPTAAACCLLPYSPGVGVFQIPRWYFEPSTGSCHLYLFRGGGESENSFQSVEECECMCRQCRRTQGTTNIVVILPPVQVDPCTQDRDQGVGALQLSRYFFNSKTKMCEQFVYFGSGGNRNNFAMLEECQKTCPESPNPCAYGNAPAVTQCAPGSVLTTTCNGNQFCHVGATPTTTVCCNKPANVDRCNQPLNIGVGNANLQRWYFNPLTQQCQSCIYKGLQGNENNFLTQQECQNACVVNPCARGFPYRNQGVTQQCSAANQAICPAGYYCHVGATAQTSVCCQALATSFDVCRLPKKRGSGSDLQKRFYYNAKKKRCETFIYGGKEGNANNFETIQRCKALCYGDMINACPSGSALVDEDTDSTRRCDLNFDCPSGHWCHKSDRSQPGVCCPTGGQFTPQDLYLPITALDVHPCLLPHSISGRGTKSIQRWTYHIDRSSCGPFEYSGRKGNANNFATKEECEQICPVFGNPCPFEKPVTRPMEFDLPYPVNCSRSEDCPEDSWCHVSSKEAFCCPGDGDPCAVPVNLGEGEERILRYGYDIKRKECFEFEYYGSKGNMNNFLTKEMCELRCPVYVNPCGDGEHPEKDSNGDIRLCYADNVCGPQYTCTKGINPPSTVCCPLRVRSPIHTQIIVDNPCEHLISRGYGTRRIIRYGFDASVGRCVPFAYAGTFGNSNNFLTLEECHQRCPGAPTVCPNPPGPSEPIPCPEGRCPDGFWCHVGADRLTTQCCLKNVSDPCSEAMNKGEGDLSLTRFYFDTTRRQCFAFNYFGTKGNSNNFVTKEDCEKRCPIWVNPCAYGDPLEGAQGMPQQCQHRAPCPIGYYCHIGYEDSTSVCCPSKAKDPCQVPMNVGIGALSMTRWFYNAQTRKCQQFSYSGSKGNENNFLLREHCEDTCPVWENPCPVGEPILAPNQRPQQCVIGSSASCPKTHWCHPGSDPASTVCCPGQQDPCMLMKSEGEGKFMLQRYYFDLKEKQCRPFTFRGIKGNANNFLSKKDCENMCPVWVNPCPMPSSNGISFHSLKRELRLSGLLLVSHRKQTRNVDLLP</sequence>
<feature type="domain" description="BPTI/Kunitz inhibitor" evidence="2">
    <location>
        <begin position="604"/>
        <end position="655"/>
    </location>
</feature>
<dbReference type="Gene3D" id="4.10.410.10">
    <property type="entry name" value="Pancreatic trypsin inhibitor Kunitz domain"/>
    <property type="match status" value="11"/>
</dbReference>
<proteinExistence type="predicted"/>
<dbReference type="InterPro" id="IPR020901">
    <property type="entry name" value="Prtase_inh_Kunz-CS"/>
</dbReference>
<feature type="domain" description="BPTI/Kunitz inhibitor" evidence="2">
    <location>
        <begin position="482"/>
        <end position="532"/>
    </location>
</feature>
<feature type="domain" description="BPTI/Kunitz inhibitor" evidence="2">
    <location>
        <begin position="376"/>
        <end position="426"/>
    </location>
</feature>